<protein>
    <submittedName>
        <fullName evidence="2">Uncharacterized protein</fullName>
    </submittedName>
</protein>
<accession>A0ABP6NAR7</accession>
<comment type="caution">
    <text evidence="2">The sequence shown here is derived from an EMBL/GenBank/DDBJ whole genome shotgun (WGS) entry which is preliminary data.</text>
</comment>
<reference evidence="3" key="1">
    <citation type="journal article" date="2019" name="Int. J. Syst. Evol. Microbiol.">
        <title>The Global Catalogue of Microorganisms (GCM) 10K type strain sequencing project: providing services to taxonomists for standard genome sequencing and annotation.</title>
        <authorList>
            <consortium name="The Broad Institute Genomics Platform"/>
            <consortium name="The Broad Institute Genome Sequencing Center for Infectious Disease"/>
            <person name="Wu L."/>
            <person name="Ma J."/>
        </authorList>
    </citation>
    <scope>NUCLEOTIDE SEQUENCE [LARGE SCALE GENOMIC DNA]</scope>
    <source>
        <strain evidence="3">JCM 11574</strain>
    </source>
</reference>
<organism evidence="2 3">
    <name type="scientific">Streptomyces rameus</name>
    <dbReference type="NCBI Taxonomy" id="68261"/>
    <lineage>
        <taxon>Bacteria</taxon>
        <taxon>Bacillati</taxon>
        <taxon>Actinomycetota</taxon>
        <taxon>Actinomycetes</taxon>
        <taxon>Kitasatosporales</taxon>
        <taxon>Streptomycetaceae</taxon>
        <taxon>Streptomyces</taxon>
    </lineage>
</organism>
<keyword evidence="3" id="KW-1185">Reference proteome</keyword>
<name>A0ABP6NAR7_9ACTN</name>
<dbReference type="EMBL" id="BAAAVM010000037">
    <property type="protein sequence ID" value="GAA3141991.1"/>
    <property type="molecule type" value="Genomic_DNA"/>
</dbReference>
<proteinExistence type="predicted"/>
<evidence type="ECO:0000313" key="3">
    <source>
        <dbReference type="Proteomes" id="UP001500893"/>
    </source>
</evidence>
<feature type="region of interest" description="Disordered" evidence="1">
    <location>
        <begin position="68"/>
        <end position="88"/>
    </location>
</feature>
<evidence type="ECO:0000313" key="2">
    <source>
        <dbReference type="EMBL" id="GAA3141991.1"/>
    </source>
</evidence>
<sequence>MTGTREHTPPATDARTAASAAAFLEGQEITTTGCGRCGTEISGVNGRYACGNCGWVNHWSEGHTELPAYDPVGDVPVGDLPAGEHPRA</sequence>
<dbReference type="RefSeq" id="WP_425586704.1">
    <property type="nucleotide sequence ID" value="NZ_BAAAVM010000037.1"/>
</dbReference>
<gene>
    <name evidence="2" type="ORF">GCM10010521_30780</name>
</gene>
<dbReference type="Proteomes" id="UP001500893">
    <property type="component" value="Unassembled WGS sequence"/>
</dbReference>
<evidence type="ECO:0000256" key="1">
    <source>
        <dbReference type="SAM" id="MobiDB-lite"/>
    </source>
</evidence>